<dbReference type="GO" id="GO:0005737">
    <property type="term" value="C:cytoplasm"/>
    <property type="evidence" value="ECO:0007669"/>
    <property type="project" value="TreeGrafter"/>
</dbReference>
<organism evidence="2 3">
    <name type="scientific">Trichobilharzia regenti</name>
    <name type="common">Nasal bird schistosome</name>
    <dbReference type="NCBI Taxonomy" id="157069"/>
    <lineage>
        <taxon>Eukaryota</taxon>
        <taxon>Metazoa</taxon>
        <taxon>Spiralia</taxon>
        <taxon>Lophotrochozoa</taxon>
        <taxon>Platyhelminthes</taxon>
        <taxon>Trematoda</taxon>
        <taxon>Digenea</taxon>
        <taxon>Strigeidida</taxon>
        <taxon>Schistosomatoidea</taxon>
        <taxon>Schistosomatidae</taxon>
        <taxon>Trichobilharzia</taxon>
    </lineage>
</organism>
<dbReference type="SMART" id="SM00367">
    <property type="entry name" value="LRR_CC"/>
    <property type="match status" value="2"/>
</dbReference>
<dbReference type="PANTHER" id="PTHR13382">
    <property type="entry name" value="MITOCHONDRIAL ATP SYNTHASE COUPLING FACTOR B"/>
    <property type="match status" value="1"/>
</dbReference>
<accession>A0AA85JSX6</accession>
<name>A0AA85JSX6_TRIRE</name>
<feature type="region of interest" description="Disordered" evidence="1">
    <location>
        <begin position="83"/>
        <end position="102"/>
    </location>
</feature>
<dbReference type="InterPro" id="IPR032675">
    <property type="entry name" value="LRR_dom_sf"/>
</dbReference>
<proteinExistence type="predicted"/>
<dbReference type="WBParaSite" id="TREG1_49420.1">
    <property type="protein sequence ID" value="TREG1_49420.1"/>
    <property type="gene ID" value="TREG1_49420"/>
</dbReference>
<evidence type="ECO:0000313" key="2">
    <source>
        <dbReference type="Proteomes" id="UP000050795"/>
    </source>
</evidence>
<evidence type="ECO:0000256" key="1">
    <source>
        <dbReference type="SAM" id="MobiDB-lite"/>
    </source>
</evidence>
<dbReference type="Gene3D" id="3.80.10.10">
    <property type="entry name" value="Ribonuclease Inhibitor"/>
    <property type="match status" value="1"/>
</dbReference>
<evidence type="ECO:0000313" key="3">
    <source>
        <dbReference type="WBParaSite" id="TREG1_49420.1"/>
    </source>
</evidence>
<protein>
    <submittedName>
        <fullName evidence="3">Uncharacterized protein</fullName>
    </submittedName>
</protein>
<reference evidence="3" key="2">
    <citation type="submission" date="2023-11" db="UniProtKB">
        <authorList>
            <consortium name="WormBaseParasite"/>
        </authorList>
    </citation>
    <scope>IDENTIFICATION</scope>
</reference>
<dbReference type="InterPro" id="IPR006553">
    <property type="entry name" value="Leu-rich_rpt_Cys-con_subtyp"/>
</dbReference>
<dbReference type="Proteomes" id="UP000050795">
    <property type="component" value="Unassembled WGS sequence"/>
</dbReference>
<sequence length="102" mass="11647">MLQYLSLAYCTRLTEVCSTYFNQLECFKSLKYLDLSGCIQLTDIAIQYVSGVCHYLRFLDLCGCELITHKMVRLTTGRVEKVEYSTDSPPDDFLPSPTKETA</sequence>
<reference evidence="2" key="1">
    <citation type="submission" date="2022-06" db="EMBL/GenBank/DDBJ databases">
        <authorList>
            <person name="Berger JAMES D."/>
            <person name="Berger JAMES D."/>
        </authorList>
    </citation>
    <scope>NUCLEOTIDE SEQUENCE [LARGE SCALE GENOMIC DNA]</scope>
</reference>
<dbReference type="AlphaFoldDB" id="A0AA85JSX6"/>
<dbReference type="SUPFAM" id="SSF52047">
    <property type="entry name" value="RNI-like"/>
    <property type="match status" value="1"/>
</dbReference>
<dbReference type="InterPro" id="IPR050648">
    <property type="entry name" value="F-box_LRR-repeat"/>
</dbReference>
<keyword evidence="2" id="KW-1185">Reference proteome</keyword>